<proteinExistence type="predicted"/>
<dbReference type="EMBL" id="CAMGYJ010000002">
    <property type="protein sequence ID" value="CAI0384657.1"/>
    <property type="molecule type" value="Genomic_DNA"/>
</dbReference>
<reference evidence="1" key="1">
    <citation type="submission" date="2022-08" db="EMBL/GenBank/DDBJ databases">
        <authorList>
            <person name="Gutierrez-Valencia J."/>
        </authorList>
    </citation>
    <scope>NUCLEOTIDE SEQUENCE</scope>
</reference>
<dbReference type="AlphaFoldDB" id="A0AAV0HHF9"/>
<dbReference type="Proteomes" id="UP001154282">
    <property type="component" value="Unassembled WGS sequence"/>
</dbReference>
<protein>
    <submittedName>
        <fullName evidence="1">Uncharacterized protein</fullName>
    </submittedName>
</protein>
<organism evidence="1 2">
    <name type="scientific">Linum tenue</name>
    <dbReference type="NCBI Taxonomy" id="586396"/>
    <lineage>
        <taxon>Eukaryota</taxon>
        <taxon>Viridiplantae</taxon>
        <taxon>Streptophyta</taxon>
        <taxon>Embryophyta</taxon>
        <taxon>Tracheophyta</taxon>
        <taxon>Spermatophyta</taxon>
        <taxon>Magnoliopsida</taxon>
        <taxon>eudicotyledons</taxon>
        <taxon>Gunneridae</taxon>
        <taxon>Pentapetalae</taxon>
        <taxon>rosids</taxon>
        <taxon>fabids</taxon>
        <taxon>Malpighiales</taxon>
        <taxon>Linaceae</taxon>
        <taxon>Linum</taxon>
    </lineage>
</organism>
<gene>
    <name evidence="1" type="ORF">LITE_LOCUS4468</name>
</gene>
<comment type="caution">
    <text evidence="1">The sequence shown here is derived from an EMBL/GenBank/DDBJ whole genome shotgun (WGS) entry which is preliminary data.</text>
</comment>
<sequence length="270" mass="29398">MMDPRDGVHAKFCQVPAVSGWLKGLYEIAGFTLHAEVLTHMTSSPDLPSAEHVAPINLQRMVKVLWDKVALKDLGLIQKRAKLVLQLMNSHLPYDNSDFPPLPIAVEDTPPPVPAQEVPAAPLQIVVVVDQPAVVDAPPPEVAEVVPAAAYVAPPLPDVVDQAAQEVLAAALLAFADQHFTLHVDHRKPAGSKWSDGEHRHLVLASRMLGPSNCSLIKRLYFQGSERSSVRAIENKVRNMKRDVKANNLDGYSEDVQASLLELFPHAGGN</sequence>
<name>A0AAV0HHF9_9ROSI</name>
<evidence type="ECO:0000313" key="1">
    <source>
        <dbReference type="EMBL" id="CAI0384657.1"/>
    </source>
</evidence>
<evidence type="ECO:0000313" key="2">
    <source>
        <dbReference type="Proteomes" id="UP001154282"/>
    </source>
</evidence>
<keyword evidence="2" id="KW-1185">Reference proteome</keyword>
<accession>A0AAV0HHF9</accession>